<organism evidence="2 3">
    <name type="scientific">Pseudonocardia broussonetiae</name>
    <dbReference type="NCBI Taxonomy" id="2736640"/>
    <lineage>
        <taxon>Bacteria</taxon>
        <taxon>Bacillati</taxon>
        <taxon>Actinomycetota</taxon>
        <taxon>Actinomycetes</taxon>
        <taxon>Pseudonocardiales</taxon>
        <taxon>Pseudonocardiaceae</taxon>
        <taxon>Pseudonocardia</taxon>
    </lineage>
</organism>
<evidence type="ECO:0000313" key="3">
    <source>
        <dbReference type="Proteomes" id="UP000505377"/>
    </source>
</evidence>
<dbReference type="AlphaFoldDB" id="A0A6M6JP42"/>
<accession>A0A6M6JP42</accession>
<dbReference type="KEGG" id="pbro:HOP40_28245"/>
<reference evidence="2 3" key="1">
    <citation type="submission" date="2020-05" db="EMBL/GenBank/DDBJ databases">
        <authorList>
            <person name="Mo P."/>
        </authorList>
    </citation>
    <scope>NUCLEOTIDE SEQUENCE [LARGE SCALE GENOMIC DNA]</scope>
    <source>
        <strain evidence="2 3">Gen01</strain>
    </source>
</reference>
<feature type="compositionally biased region" description="Basic and acidic residues" evidence="1">
    <location>
        <begin position="1"/>
        <end position="16"/>
    </location>
</feature>
<evidence type="ECO:0000256" key="1">
    <source>
        <dbReference type="SAM" id="MobiDB-lite"/>
    </source>
</evidence>
<dbReference type="InterPro" id="IPR008557">
    <property type="entry name" value="PhoX"/>
</dbReference>
<evidence type="ECO:0000313" key="2">
    <source>
        <dbReference type="EMBL" id="QJY49165.1"/>
    </source>
</evidence>
<dbReference type="PANTHER" id="PTHR35399">
    <property type="entry name" value="SLR8030 PROTEIN"/>
    <property type="match status" value="1"/>
</dbReference>
<name>A0A6M6JP42_9PSEU</name>
<protein>
    <submittedName>
        <fullName evidence="2">DUF839 domain-containing protein</fullName>
    </submittedName>
</protein>
<dbReference type="InterPro" id="IPR006311">
    <property type="entry name" value="TAT_signal"/>
</dbReference>
<dbReference type="Proteomes" id="UP000505377">
    <property type="component" value="Chromosome"/>
</dbReference>
<keyword evidence="3" id="KW-1185">Reference proteome</keyword>
<dbReference type="RefSeq" id="WP_172164302.1">
    <property type="nucleotide sequence ID" value="NZ_CP053564.1"/>
</dbReference>
<dbReference type="SUPFAM" id="SSF63829">
    <property type="entry name" value="Calcium-dependent phosphotriesterase"/>
    <property type="match status" value="1"/>
</dbReference>
<dbReference type="PANTHER" id="PTHR35399:SF4">
    <property type="entry name" value="MEMBRANE PROTEIN"/>
    <property type="match status" value="1"/>
</dbReference>
<feature type="region of interest" description="Disordered" evidence="1">
    <location>
        <begin position="1"/>
        <end position="20"/>
    </location>
</feature>
<proteinExistence type="predicted"/>
<gene>
    <name evidence="2" type="ORF">HOP40_28245</name>
</gene>
<dbReference type="Pfam" id="PF05787">
    <property type="entry name" value="PhoX"/>
    <property type="match status" value="1"/>
</dbReference>
<dbReference type="PROSITE" id="PS51318">
    <property type="entry name" value="TAT"/>
    <property type="match status" value="1"/>
</dbReference>
<sequence length="487" mass="50959">MSSLHDVPHPHDDDTAPRPAGVNRRALLRAATAGGLGIAFAGSIDAVAGTAAHGAPTRVAAGYGPLVADPAATLALPEGFSYRIVAQAGVTTLSDGGEPTPSDMDGTACFATGGGFTLVNNHEIGGNEPFRVPARDGLTYDPGAGGGTTNIEVDADGERVGEYVSVAGTHNNCAGGVTPWGTWLTCEETEARAGGALTKDHGFVFEVSPVAEENPGNSPVPLTFLGRFAHEAVAVDPDSSVVYLTEDASGPNGLLYRWVPPAGFSGEKWELKALAEATGGSTAGALQAMRCLRGSQHVRDLSEATRPGTRYQVEWYDVPDRLAGTVPTRVQLPEDRVTRSRKFEGAWWGDGGAYIVASYARTEDGSVNPHDGQVWFYEPRTESITLQTIFGVNPAPEQDGTNFDGPDNITVSPYGGVILAEDGEGVQHLVGVTDQGQSYALARNDLNDNEFAGPTFSEDGAILFAAIQSPGHVFAITGPWRRPSNGS</sequence>
<dbReference type="EMBL" id="CP053564">
    <property type="protein sequence ID" value="QJY49165.1"/>
    <property type="molecule type" value="Genomic_DNA"/>
</dbReference>